<dbReference type="PROSITE" id="PS00588">
    <property type="entry name" value="FLAGELLA_BB_ROD"/>
    <property type="match status" value="1"/>
</dbReference>
<dbReference type="Gene3D" id="2.60.98.20">
    <property type="entry name" value="Flagellar hook protein FlgE"/>
    <property type="match status" value="1"/>
</dbReference>
<evidence type="ECO:0000256" key="3">
    <source>
        <dbReference type="ARBA" id="ARBA00019015"/>
    </source>
</evidence>
<dbReference type="Pfam" id="PF06429">
    <property type="entry name" value="Flg_bbr_C"/>
    <property type="match status" value="1"/>
</dbReference>
<evidence type="ECO:0000313" key="11">
    <source>
        <dbReference type="Proteomes" id="UP001597506"/>
    </source>
</evidence>
<keyword evidence="11" id="KW-1185">Reference proteome</keyword>
<dbReference type="Pfam" id="PF00460">
    <property type="entry name" value="Flg_bb_rod"/>
    <property type="match status" value="1"/>
</dbReference>
<accession>A0ABW5RWW8</accession>
<comment type="subcellular location">
    <subcellularLocation>
        <location evidence="1 5">Bacterial flagellum basal body</location>
    </subcellularLocation>
</comment>
<evidence type="ECO:0000259" key="8">
    <source>
        <dbReference type="Pfam" id="PF07559"/>
    </source>
</evidence>
<keyword evidence="10" id="KW-0282">Flagellum</keyword>
<evidence type="ECO:0000256" key="2">
    <source>
        <dbReference type="ARBA" id="ARBA00009677"/>
    </source>
</evidence>
<dbReference type="EMBL" id="JBHUMF010000031">
    <property type="protein sequence ID" value="MFD2682825.1"/>
    <property type="molecule type" value="Genomic_DNA"/>
</dbReference>
<evidence type="ECO:0000256" key="5">
    <source>
        <dbReference type="RuleBase" id="RU362116"/>
    </source>
</evidence>
<protein>
    <recommendedName>
        <fullName evidence="3 5">Flagellar hook protein FlgE</fullName>
    </recommendedName>
</protein>
<organism evidence="10 11">
    <name type="scientific">Bacillus seohaeanensis</name>
    <dbReference type="NCBI Taxonomy" id="284580"/>
    <lineage>
        <taxon>Bacteria</taxon>
        <taxon>Bacillati</taxon>
        <taxon>Bacillota</taxon>
        <taxon>Bacilli</taxon>
        <taxon>Bacillales</taxon>
        <taxon>Bacillaceae</taxon>
        <taxon>Bacillus</taxon>
    </lineage>
</organism>
<dbReference type="InterPro" id="IPR053967">
    <property type="entry name" value="LlgE_F_G-like_D1"/>
</dbReference>
<evidence type="ECO:0000313" key="10">
    <source>
        <dbReference type="EMBL" id="MFD2682825.1"/>
    </source>
</evidence>
<dbReference type="NCBIfam" id="TIGR03506">
    <property type="entry name" value="FlgEFG_subfam"/>
    <property type="match status" value="1"/>
</dbReference>
<reference evidence="11" key="1">
    <citation type="journal article" date="2019" name="Int. J. Syst. Evol. Microbiol.">
        <title>The Global Catalogue of Microorganisms (GCM) 10K type strain sequencing project: providing services to taxonomists for standard genome sequencing and annotation.</title>
        <authorList>
            <consortium name="The Broad Institute Genomics Platform"/>
            <consortium name="The Broad Institute Genome Sequencing Center for Infectious Disease"/>
            <person name="Wu L."/>
            <person name="Ma J."/>
        </authorList>
    </citation>
    <scope>NUCLEOTIDE SEQUENCE [LARGE SCALE GENOMIC DNA]</scope>
    <source>
        <strain evidence="11">KCTC 3913</strain>
    </source>
</reference>
<comment type="caution">
    <text evidence="10">The sequence shown here is derived from an EMBL/GenBank/DDBJ whole genome shotgun (WGS) entry which is preliminary data.</text>
</comment>
<dbReference type="Proteomes" id="UP001597506">
    <property type="component" value="Unassembled WGS sequence"/>
</dbReference>
<evidence type="ECO:0000259" key="6">
    <source>
        <dbReference type="Pfam" id="PF00460"/>
    </source>
</evidence>
<dbReference type="InterPro" id="IPR001444">
    <property type="entry name" value="Flag_bb_rod_N"/>
</dbReference>
<feature type="domain" description="Flagellar basal body rod protein N-terminal" evidence="6">
    <location>
        <begin position="5"/>
        <end position="35"/>
    </location>
</feature>
<dbReference type="InterPro" id="IPR010930">
    <property type="entry name" value="Flg_bb/hook_C_dom"/>
</dbReference>
<dbReference type="Pfam" id="PF07559">
    <property type="entry name" value="FlgE_D2"/>
    <property type="match status" value="1"/>
</dbReference>
<evidence type="ECO:0000259" key="9">
    <source>
        <dbReference type="Pfam" id="PF22692"/>
    </source>
</evidence>
<dbReference type="InterPro" id="IPR037058">
    <property type="entry name" value="Falgellar_hook_FlgE_sf"/>
</dbReference>
<evidence type="ECO:0000256" key="4">
    <source>
        <dbReference type="ARBA" id="ARBA00023143"/>
    </source>
</evidence>
<comment type="similarity">
    <text evidence="2 5">Belongs to the flagella basal body rod proteins family.</text>
</comment>
<name>A0ABW5RWW8_9BACI</name>
<dbReference type="InterPro" id="IPR011491">
    <property type="entry name" value="FlgE_D2"/>
</dbReference>
<dbReference type="PANTHER" id="PTHR30435">
    <property type="entry name" value="FLAGELLAR PROTEIN"/>
    <property type="match status" value="1"/>
</dbReference>
<feature type="domain" description="Flagellar hook protein FlgE/F/G-like D1" evidence="9">
    <location>
        <begin position="95"/>
        <end position="165"/>
    </location>
</feature>
<evidence type="ECO:0000259" key="7">
    <source>
        <dbReference type="Pfam" id="PF06429"/>
    </source>
</evidence>
<dbReference type="PANTHER" id="PTHR30435:SF1">
    <property type="entry name" value="FLAGELLAR HOOK PROTEIN FLGE"/>
    <property type="match status" value="1"/>
</dbReference>
<dbReference type="InterPro" id="IPR037925">
    <property type="entry name" value="FlgE/F/G-like"/>
</dbReference>
<keyword evidence="4 5" id="KW-0975">Bacterial flagellum</keyword>
<sequence>MLRSMYSGISGMKNFQTKLDVIGNNIANVNTYGFKKGRATFQDLMNQTISGASRATENRGGQNAQQVGLGASLSTIDTIHTQGSLQTTGRALDVAVSGDGFFTVRNGNNEMYTRAGNFYLDSNGSLVTGQGNLVQGYGVNADGTVQNALGDIIIDSDATIPPQATGNVTFDGNLKASQPIATDTDGDGVFDDTDGDGVADGAIAIDFTVKDSLGQDIDLKVTLIKTAEKEWKYEVTDPSADPSATPPVLGVLDTSATPSSGALKFDEQGNLRLDPANPIKPITINPPNGAVQGQEVNLDFSNITQFDSSNSANVDTVDGNAEGSLESFNIGSSGEVNGVYSNGEVRVVSQLALATFSNPEGLTKAGNNLFQASNNSGLPNVGVAGEGRGSLQSGSLEMSNVDLSEEFTEMITAQRGFQANTRIITTSDEILQELVNLKR</sequence>
<proteinExistence type="inferred from homology"/>
<evidence type="ECO:0000256" key="1">
    <source>
        <dbReference type="ARBA" id="ARBA00004117"/>
    </source>
</evidence>
<keyword evidence="10" id="KW-0969">Cilium</keyword>
<dbReference type="Pfam" id="PF22692">
    <property type="entry name" value="LlgE_F_G_D1"/>
    <property type="match status" value="1"/>
</dbReference>
<dbReference type="InterPro" id="IPR019776">
    <property type="entry name" value="Flagellar_basal_body_rod_CS"/>
</dbReference>
<comment type="function">
    <text evidence="5">A flexible structure which links the flagellar filament to the drive apparatus in the basal body.</text>
</comment>
<dbReference type="InterPro" id="IPR020013">
    <property type="entry name" value="Flagellar_FlgE/F/G"/>
</dbReference>
<feature type="domain" description="Flagellar basal-body/hook protein C-terminal" evidence="7">
    <location>
        <begin position="392"/>
        <end position="437"/>
    </location>
</feature>
<feature type="domain" description="Flagellar hook protein FlgE D2" evidence="8">
    <location>
        <begin position="204"/>
        <end position="319"/>
    </location>
</feature>
<dbReference type="SUPFAM" id="SSF117143">
    <property type="entry name" value="Flagellar hook protein flgE"/>
    <property type="match status" value="1"/>
</dbReference>
<keyword evidence="10" id="KW-0966">Cell projection</keyword>
<dbReference type="RefSeq" id="WP_377937483.1">
    <property type="nucleotide sequence ID" value="NZ_JBHUMF010000031.1"/>
</dbReference>
<gene>
    <name evidence="10" type="ORF">ACFSUL_18955</name>
</gene>